<dbReference type="SMR" id="V5X8Q6"/>
<dbReference type="KEGG" id="mne:D174_07305"/>
<gene>
    <name evidence="2" type="ORF">D174_07305</name>
</gene>
<feature type="compositionally biased region" description="Acidic residues" evidence="1">
    <location>
        <begin position="339"/>
        <end position="375"/>
    </location>
</feature>
<feature type="compositionally biased region" description="Low complexity" evidence="1">
    <location>
        <begin position="246"/>
        <end position="257"/>
    </location>
</feature>
<reference evidence="2 3" key="1">
    <citation type="journal article" date="2014" name="Genome Announc.">
        <title>Complete Genome Sequence of Sterol-Transforming Mycobacterium neoaurum Strain VKM Ac-1815D.</title>
        <authorList>
            <person name="Shtratnikova V.Y."/>
            <person name="Bragin E.Y."/>
            <person name="Dovbnya D.V."/>
            <person name="Pekov Y.A."/>
            <person name="Schelkunov M.I."/>
            <person name="Strizhov N."/>
            <person name="Ivashina T.V."/>
            <person name="Ashapkin V.V."/>
            <person name="Donova M.V."/>
        </authorList>
    </citation>
    <scope>NUCLEOTIDE SEQUENCE [LARGE SCALE GENOMIC DNA]</scope>
    <source>
        <strain evidence="2 3">VKM Ac-1815D</strain>
    </source>
</reference>
<feature type="compositionally biased region" description="Pro residues" evidence="1">
    <location>
        <begin position="258"/>
        <end position="271"/>
    </location>
</feature>
<dbReference type="AlphaFoldDB" id="V5X8Q6"/>
<evidence type="ECO:0000313" key="2">
    <source>
        <dbReference type="EMBL" id="AHC24402.1"/>
    </source>
</evidence>
<proteinExistence type="predicted"/>
<feature type="compositionally biased region" description="Low complexity" evidence="1">
    <location>
        <begin position="385"/>
        <end position="403"/>
    </location>
</feature>
<dbReference type="HOGENOM" id="CLU_047700_0_0_11"/>
<feature type="region of interest" description="Disordered" evidence="1">
    <location>
        <begin position="339"/>
        <end position="437"/>
    </location>
</feature>
<evidence type="ECO:0000313" key="3">
    <source>
        <dbReference type="Proteomes" id="UP000018763"/>
    </source>
</evidence>
<evidence type="ECO:0000256" key="1">
    <source>
        <dbReference type="SAM" id="MobiDB-lite"/>
    </source>
</evidence>
<dbReference type="EMBL" id="CP006936">
    <property type="protein sequence ID" value="AHC24402.1"/>
    <property type="molecule type" value="Genomic_DNA"/>
</dbReference>
<protein>
    <submittedName>
        <fullName evidence="2">Uncharacterized protein</fullName>
    </submittedName>
</protein>
<feature type="compositionally biased region" description="Pro residues" evidence="1">
    <location>
        <begin position="404"/>
        <end position="422"/>
    </location>
</feature>
<sequence length="437" mass="44381">MLEQGMPAVEVLTEYVRACRRLGHDTPDPVLLHTAYTAEQSLDLGALAADCRTLSAAAAAAEEALTEQDGARNVVLAQWHGVGGDVAADFLRRHADASSVAVDNLRCAATALRDLADRLRHLVEEKVGTTTDIEARGVREMWLSASRTVTTGAGDLSAASELVDQQVAPFVATDVAGDWVTSMRSTDRSIPDAYRAAADAVGPAASFAHPGRALLPETISAGSVTAQPFSYSPPVTVPAGFSAEQQATPVPSAAPAAVPSPVPQPVAPPETPAAALPPGGGLGAMPSPAAGLSGLSGLGQPFADMLGGLFGSGASGLSSDPLGVDDPFDARDDAADEVLDEADTDPEDEAEEEDAEDEQTEGGETEEEAPEDEVPEEHGPGAVTVEEVPLGAAEAAPVATPVPAALPEPPVDPAPPVAPRPATPCEIAADALPQAGP</sequence>
<dbReference type="eggNOG" id="ENOG5031D8I">
    <property type="taxonomic scope" value="Bacteria"/>
</dbReference>
<feature type="region of interest" description="Disordered" evidence="1">
    <location>
        <begin position="246"/>
        <end position="282"/>
    </location>
</feature>
<keyword evidence="3" id="KW-1185">Reference proteome</keyword>
<name>V5X8Q6_MYCNE</name>
<dbReference type="Proteomes" id="UP000018763">
    <property type="component" value="Chromosome"/>
</dbReference>
<accession>V5X8Q6</accession>
<organism evidence="2 3">
    <name type="scientific">Mycolicibacterium neoaurum VKM Ac-1815D</name>
    <dbReference type="NCBI Taxonomy" id="700508"/>
    <lineage>
        <taxon>Bacteria</taxon>
        <taxon>Bacillati</taxon>
        <taxon>Actinomycetota</taxon>
        <taxon>Actinomycetes</taxon>
        <taxon>Mycobacteriales</taxon>
        <taxon>Mycobacteriaceae</taxon>
        <taxon>Mycolicibacterium</taxon>
    </lineage>
</organism>